<feature type="transmembrane region" description="Helical" evidence="8">
    <location>
        <begin position="246"/>
        <end position="266"/>
    </location>
</feature>
<organism evidence="10 11">
    <name type="scientific">Corynebacterium hadale</name>
    <dbReference type="NCBI Taxonomy" id="2026255"/>
    <lineage>
        <taxon>Bacteria</taxon>
        <taxon>Bacillati</taxon>
        <taxon>Actinomycetota</taxon>
        <taxon>Actinomycetes</taxon>
        <taxon>Mycobacteriales</taxon>
        <taxon>Corynebacteriaceae</taxon>
        <taxon>Corynebacterium</taxon>
    </lineage>
</organism>
<dbReference type="GO" id="GO:0022857">
    <property type="term" value="F:transmembrane transporter activity"/>
    <property type="evidence" value="ECO:0007669"/>
    <property type="project" value="InterPro"/>
</dbReference>
<feature type="transmembrane region" description="Helical" evidence="8">
    <location>
        <begin position="340"/>
        <end position="366"/>
    </location>
</feature>
<dbReference type="InterPro" id="IPR011701">
    <property type="entry name" value="MFS"/>
</dbReference>
<evidence type="ECO:0000256" key="4">
    <source>
        <dbReference type="ARBA" id="ARBA00022475"/>
    </source>
</evidence>
<keyword evidence="4" id="KW-1003">Cell membrane</keyword>
<dbReference type="PANTHER" id="PTHR42718">
    <property type="entry name" value="MAJOR FACILITATOR SUPERFAMILY MULTIDRUG TRANSPORTER MFSC"/>
    <property type="match status" value="1"/>
</dbReference>
<evidence type="ECO:0000256" key="8">
    <source>
        <dbReference type="SAM" id="Phobius"/>
    </source>
</evidence>
<gene>
    <name evidence="10" type="ORF">CIG21_02740</name>
</gene>
<protein>
    <submittedName>
        <fullName evidence="10">MFS transporter</fullName>
    </submittedName>
</protein>
<comment type="subcellular location">
    <subcellularLocation>
        <location evidence="1">Cell membrane</location>
        <topology evidence="1">Multi-pass membrane protein</topology>
    </subcellularLocation>
</comment>
<dbReference type="GO" id="GO:0005886">
    <property type="term" value="C:plasma membrane"/>
    <property type="evidence" value="ECO:0007669"/>
    <property type="project" value="UniProtKB-SubCell"/>
</dbReference>
<comment type="caution">
    <text evidence="10">The sequence shown here is derived from an EMBL/GenBank/DDBJ whole genome shotgun (WGS) entry which is preliminary data.</text>
</comment>
<dbReference type="PANTHER" id="PTHR42718:SF9">
    <property type="entry name" value="MAJOR FACILITATOR SUPERFAMILY MULTIDRUG TRANSPORTER MFSC"/>
    <property type="match status" value="1"/>
</dbReference>
<evidence type="ECO:0000313" key="11">
    <source>
        <dbReference type="Proteomes" id="UP000215771"/>
    </source>
</evidence>
<proteinExistence type="inferred from homology"/>
<feature type="transmembrane region" description="Helical" evidence="8">
    <location>
        <begin position="418"/>
        <end position="437"/>
    </location>
</feature>
<evidence type="ECO:0000256" key="7">
    <source>
        <dbReference type="ARBA" id="ARBA00023136"/>
    </source>
</evidence>
<dbReference type="PROSITE" id="PS50850">
    <property type="entry name" value="MFS"/>
    <property type="match status" value="1"/>
</dbReference>
<dbReference type="PRINTS" id="PR01036">
    <property type="entry name" value="TCRTETB"/>
</dbReference>
<feature type="transmembrane region" description="Helical" evidence="8">
    <location>
        <begin position="208"/>
        <end position="225"/>
    </location>
</feature>
<feature type="transmembrane region" description="Helical" evidence="8">
    <location>
        <begin position="32"/>
        <end position="50"/>
    </location>
</feature>
<feature type="transmembrane region" description="Helical" evidence="8">
    <location>
        <begin position="147"/>
        <end position="165"/>
    </location>
</feature>
<dbReference type="Proteomes" id="UP000215771">
    <property type="component" value="Unassembled WGS sequence"/>
</dbReference>
<dbReference type="Gene3D" id="1.20.1720.10">
    <property type="entry name" value="Multidrug resistance protein D"/>
    <property type="match status" value="1"/>
</dbReference>
<comment type="similarity">
    <text evidence="2">Belongs to the major facilitator superfamily. EmrB family.</text>
</comment>
<evidence type="ECO:0000256" key="2">
    <source>
        <dbReference type="ARBA" id="ARBA00008537"/>
    </source>
</evidence>
<dbReference type="SUPFAM" id="SSF103473">
    <property type="entry name" value="MFS general substrate transporter"/>
    <property type="match status" value="1"/>
</dbReference>
<dbReference type="EMBL" id="NQMQ01000003">
    <property type="protein sequence ID" value="PAJ70852.1"/>
    <property type="molecule type" value="Genomic_DNA"/>
</dbReference>
<evidence type="ECO:0000313" key="10">
    <source>
        <dbReference type="EMBL" id="PAJ70852.1"/>
    </source>
</evidence>
<feature type="transmembrane region" description="Helical" evidence="8">
    <location>
        <begin position="315"/>
        <end position="334"/>
    </location>
</feature>
<keyword evidence="3" id="KW-0813">Transport</keyword>
<dbReference type="NCBIfam" id="TIGR00711">
    <property type="entry name" value="efflux_EmrB"/>
    <property type="match status" value="1"/>
</dbReference>
<evidence type="ECO:0000256" key="3">
    <source>
        <dbReference type="ARBA" id="ARBA00022448"/>
    </source>
</evidence>
<evidence type="ECO:0000259" key="9">
    <source>
        <dbReference type="PROSITE" id="PS50850"/>
    </source>
</evidence>
<feature type="transmembrane region" description="Helical" evidence="8">
    <location>
        <begin position="387"/>
        <end position="406"/>
    </location>
</feature>
<feature type="transmembrane region" description="Helical" evidence="8">
    <location>
        <begin position="90"/>
        <end position="109"/>
    </location>
</feature>
<dbReference type="InterPro" id="IPR036259">
    <property type="entry name" value="MFS_trans_sf"/>
</dbReference>
<evidence type="ECO:0000256" key="5">
    <source>
        <dbReference type="ARBA" id="ARBA00022692"/>
    </source>
</evidence>
<reference evidence="10 11" key="1">
    <citation type="submission" date="2017-08" db="EMBL/GenBank/DDBJ databases">
        <authorList>
            <person name="de Groot N.N."/>
        </authorList>
    </citation>
    <scope>NUCLEOTIDE SEQUENCE [LARGE SCALE GENOMIC DNA]</scope>
    <source>
        <strain evidence="10 11">NBT06-6</strain>
    </source>
</reference>
<dbReference type="Gene3D" id="1.20.1250.20">
    <property type="entry name" value="MFS general substrate transporter like domains"/>
    <property type="match status" value="1"/>
</dbReference>
<dbReference type="Pfam" id="PF07690">
    <property type="entry name" value="MFS_1"/>
    <property type="match status" value="1"/>
</dbReference>
<feature type="transmembrane region" description="Helical" evidence="8">
    <location>
        <begin position="121"/>
        <end position="141"/>
    </location>
</feature>
<feature type="domain" description="Major facilitator superfamily (MFS) profile" evidence="9">
    <location>
        <begin position="1"/>
        <end position="439"/>
    </location>
</feature>
<keyword evidence="5 8" id="KW-0812">Transmembrane</keyword>
<feature type="transmembrane region" description="Helical" evidence="8">
    <location>
        <begin position="177"/>
        <end position="196"/>
    </location>
</feature>
<keyword evidence="6 8" id="KW-1133">Transmembrane helix</keyword>
<dbReference type="AlphaFoldDB" id="A0A269PF95"/>
<evidence type="ECO:0000256" key="6">
    <source>
        <dbReference type="ARBA" id="ARBA00022989"/>
    </source>
</evidence>
<feature type="transmembrane region" description="Helical" evidence="8">
    <location>
        <begin position="57"/>
        <end position="84"/>
    </location>
</feature>
<accession>A0A269PF95</accession>
<sequence>MMMIFNETTVSVALPAIMQEFAVSADVAQWLLTGFMLTMAVVIPTTGFLIERLSTRTLYFAAMGLFIGGSVLAALSPAFVVLILARIVQAAGTAVMIPLLFTVTLNVISPQRRGTVMGLNAVVISVAPALGPALAGAVLNAYTWHHIFWVMVPVPVLLVVCAFFFMRNVGETRSTPLDLPSVGLSVLAFGGLVYGLSTFTQLLTGESVAPAIALAVGIAFTVVFVRRQRRLAARHRALLDFGAFRYRDFTCSIIAVVFIFGAFLGTVNLLPIYMQGALGLSTLLTGLLLLPGGVAQGIASPIAGRIYDAVGTRPLAVPGAILMGASQAALWLLLGEDTPAWVIVVSLIAVNVAMAMVMTPLLTASLSALPNALYSHGSAILNTLQQLGGAAGTAVLIGVMSLRVAAGATQAEGSASAFVAGVVASIIALAAVSLVGGRRGTVTVESSEPR</sequence>
<dbReference type="InterPro" id="IPR020846">
    <property type="entry name" value="MFS_dom"/>
</dbReference>
<dbReference type="InterPro" id="IPR004638">
    <property type="entry name" value="EmrB-like"/>
</dbReference>
<keyword evidence="7 8" id="KW-0472">Membrane</keyword>
<evidence type="ECO:0000256" key="1">
    <source>
        <dbReference type="ARBA" id="ARBA00004651"/>
    </source>
</evidence>
<name>A0A269PF95_9CORY</name>